<proteinExistence type="predicted"/>
<dbReference type="AlphaFoldDB" id="A0A0F9EP63"/>
<protein>
    <submittedName>
        <fullName evidence="1">Uncharacterized protein</fullName>
    </submittedName>
</protein>
<reference evidence="1" key="1">
    <citation type="journal article" date="2015" name="Nature">
        <title>Complex archaea that bridge the gap between prokaryotes and eukaryotes.</title>
        <authorList>
            <person name="Spang A."/>
            <person name="Saw J.H."/>
            <person name="Jorgensen S.L."/>
            <person name="Zaremba-Niedzwiedzka K."/>
            <person name="Martijn J."/>
            <person name="Lind A.E."/>
            <person name="van Eijk R."/>
            <person name="Schleper C."/>
            <person name="Guy L."/>
            <person name="Ettema T.J."/>
        </authorList>
    </citation>
    <scope>NUCLEOTIDE SEQUENCE</scope>
</reference>
<dbReference type="EMBL" id="LAZR01033929">
    <property type="protein sequence ID" value="KKL46715.1"/>
    <property type="molecule type" value="Genomic_DNA"/>
</dbReference>
<name>A0A0F9EP63_9ZZZZ</name>
<sequence>MKRYDVIFTIIIELEAEDKDGARDSAIVEVEENFLHEYITDTIIHEVKTGSKKA</sequence>
<evidence type="ECO:0000313" key="1">
    <source>
        <dbReference type="EMBL" id="KKL46715.1"/>
    </source>
</evidence>
<organism evidence="1">
    <name type="scientific">marine sediment metagenome</name>
    <dbReference type="NCBI Taxonomy" id="412755"/>
    <lineage>
        <taxon>unclassified sequences</taxon>
        <taxon>metagenomes</taxon>
        <taxon>ecological metagenomes</taxon>
    </lineage>
</organism>
<gene>
    <name evidence="1" type="ORF">LCGC14_2342780</name>
</gene>
<accession>A0A0F9EP63</accession>
<comment type="caution">
    <text evidence="1">The sequence shown here is derived from an EMBL/GenBank/DDBJ whole genome shotgun (WGS) entry which is preliminary data.</text>
</comment>